<proteinExistence type="predicted"/>
<dbReference type="InterPro" id="IPR000182">
    <property type="entry name" value="GNAT_dom"/>
</dbReference>
<gene>
    <name evidence="2" type="ORF">ACFFF6_12425</name>
</gene>
<dbReference type="RefSeq" id="WP_376981161.1">
    <property type="nucleotide sequence ID" value="NZ_JBHLSV010000015.1"/>
</dbReference>
<feature type="domain" description="N-acetyltransferase" evidence="1">
    <location>
        <begin position="1"/>
        <end position="136"/>
    </location>
</feature>
<name>A0ABV6RCP5_9MICO</name>
<sequence>MSVEGVRLEWRGQIDDAEIVELTQAHGGRAEPGWWDRVRPHALGWVAARADDGELVGFVNVAWDGGDHAFLIDTKTRPARQRGGLGTAVVSLAVAEARAAGCEWLFVDFSEDLAPFYLDACGFRATPAGLIHLADR</sequence>
<keyword evidence="2" id="KW-0012">Acyltransferase</keyword>
<dbReference type="Proteomes" id="UP001589793">
    <property type="component" value="Unassembled WGS sequence"/>
</dbReference>
<evidence type="ECO:0000313" key="3">
    <source>
        <dbReference type="Proteomes" id="UP001589793"/>
    </source>
</evidence>
<dbReference type="Pfam" id="PF00583">
    <property type="entry name" value="Acetyltransf_1"/>
    <property type="match status" value="1"/>
</dbReference>
<dbReference type="CDD" id="cd04301">
    <property type="entry name" value="NAT_SF"/>
    <property type="match status" value="1"/>
</dbReference>
<dbReference type="GO" id="GO:0016746">
    <property type="term" value="F:acyltransferase activity"/>
    <property type="evidence" value="ECO:0007669"/>
    <property type="project" value="UniProtKB-KW"/>
</dbReference>
<dbReference type="Gene3D" id="3.40.630.30">
    <property type="match status" value="1"/>
</dbReference>
<dbReference type="SUPFAM" id="SSF55729">
    <property type="entry name" value="Acyl-CoA N-acyltransferases (Nat)"/>
    <property type="match status" value="1"/>
</dbReference>
<dbReference type="InterPro" id="IPR016181">
    <property type="entry name" value="Acyl_CoA_acyltransferase"/>
</dbReference>
<keyword evidence="2" id="KW-0808">Transferase</keyword>
<evidence type="ECO:0000259" key="1">
    <source>
        <dbReference type="PROSITE" id="PS51186"/>
    </source>
</evidence>
<comment type="caution">
    <text evidence="2">The sequence shown here is derived from an EMBL/GenBank/DDBJ whole genome shotgun (WGS) entry which is preliminary data.</text>
</comment>
<organism evidence="2 3">
    <name type="scientific">Brachybacterium hainanense</name>
    <dbReference type="NCBI Taxonomy" id="1541174"/>
    <lineage>
        <taxon>Bacteria</taxon>
        <taxon>Bacillati</taxon>
        <taxon>Actinomycetota</taxon>
        <taxon>Actinomycetes</taxon>
        <taxon>Micrococcales</taxon>
        <taxon>Dermabacteraceae</taxon>
        <taxon>Brachybacterium</taxon>
    </lineage>
</organism>
<evidence type="ECO:0000313" key="2">
    <source>
        <dbReference type="EMBL" id="MFC0674765.1"/>
    </source>
</evidence>
<dbReference type="PROSITE" id="PS51186">
    <property type="entry name" value="GNAT"/>
    <property type="match status" value="1"/>
</dbReference>
<dbReference type="EC" id="2.3.-.-" evidence="2"/>
<keyword evidence="3" id="KW-1185">Reference proteome</keyword>
<dbReference type="EMBL" id="JBHLSV010000015">
    <property type="protein sequence ID" value="MFC0674765.1"/>
    <property type="molecule type" value="Genomic_DNA"/>
</dbReference>
<accession>A0ABV6RCP5</accession>
<reference evidence="2 3" key="1">
    <citation type="submission" date="2024-09" db="EMBL/GenBank/DDBJ databases">
        <authorList>
            <person name="Sun Q."/>
            <person name="Mori K."/>
        </authorList>
    </citation>
    <scope>NUCLEOTIDE SEQUENCE [LARGE SCALE GENOMIC DNA]</scope>
    <source>
        <strain evidence="2 3">CICC 10874</strain>
    </source>
</reference>
<protein>
    <submittedName>
        <fullName evidence="2">GNAT family N-acetyltransferase</fullName>
        <ecNumber evidence="2">2.3.-.-</ecNumber>
    </submittedName>
</protein>